<dbReference type="KEGG" id="lhf:JCM16775_0131"/>
<dbReference type="SUPFAM" id="SSF46689">
    <property type="entry name" value="Homeodomain-like"/>
    <property type="match status" value="1"/>
</dbReference>
<dbReference type="SUPFAM" id="SSF48498">
    <property type="entry name" value="Tetracyclin repressor-like, C-terminal domain"/>
    <property type="match status" value="1"/>
</dbReference>
<evidence type="ECO:0000256" key="4">
    <source>
        <dbReference type="PROSITE-ProRule" id="PRU00335"/>
    </source>
</evidence>
<proteinExistence type="predicted"/>
<protein>
    <submittedName>
        <fullName evidence="6">TetR family transcriptional regulator</fullName>
    </submittedName>
</protein>
<dbReference type="InterPro" id="IPR009057">
    <property type="entry name" value="Homeodomain-like_sf"/>
</dbReference>
<dbReference type="PROSITE" id="PS50977">
    <property type="entry name" value="HTH_TETR_2"/>
    <property type="match status" value="1"/>
</dbReference>
<dbReference type="EMBL" id="AP019823">
    <property type="protein sequence ID" value="BBM37456.1"/>
    <property type="molecule type" value="Genomic_DNA"/>
</dbReference>
<feature type="DNA-binding region" description="H-T-H motif" evidence="4">
    <location>
        <begin position="27"/>
        <end position="46"/>
    </location>
</feature>
<dbReference type="Pfam" id="PF21993">
    <property type="entry name" value="TetR_C_13_2"/>
    <property type="match status" value="1"/>
</dbReference>
<keyword evidence="3" id="KW-0804">Transcription</keyword>
<organism evidence="6 7">
    <name type="scientific">Leptotrichia hofstadii</name>
    <dbReference type="NCBI Taxonomy" id="157688"/>
    <lineage>
        <taxon>Bacteria</taxon>
        <taxon>Fusobacteriati</taxon>
        <taxon>Fusobacteriota</taxon>
        <taxon>Fusobacteriia</taxon>
        <taxon>Fusobacteriales</taxon>
        <taxon>Leptotrichiaceae</taxon>
        <taxon>Leptotrichia</taxon>
    </lineage>
</organism>
<dbReference type="AlphaFoldDB" id="A0A510JEC8"/>
<dbReference type="InterPro" id="IPR001647">
    <property type="entry name" value="HTH_TetR"/>
</dbReference>
<evidence type="ECO:0000256" key="1">
    <source>
        <dbReference type="ARBA" id="ARBA00023015"/>
    </source>
</evidence>
<evidence type="ECO:0000259" key="5">
    <source>
        <dbReference type="PROSITE" id="PS50977"/>
    </source>
</evidence>
<dbReference type="Pfam" id="PF00440">
    <property type="entry name" value="TetR_N"/>
    <property type="match status" value="1"/>
</dbReference>
<evidence type="ECO:0000313" key="7">
    <source>
        <dbReference type="Proteomes" id="UP000321892"/>
    </source>
</evidence>
<dbReference type="RefSeq" id="WP_026745419.1">
    <property type="nucleotide sequence ID" value="NZ_AP019823.1"/>
</dbReference>
<keyword evidence="7" id="KW-1185">Reference proteome</keyword>
<dbReference type="InterPro" id="IPR054156">
    <property type="entry name" value="YxaF_TetR_C"/>
</dbReference>
<dbReference type="Gene3D" id="1.10.357.10">
    <property type="entry name" value="Tetracycline Repressor, domain 2"/>
    <property type="match status" value="1"/>
</dbReference>
<gene>
    <name evidence="6" type="ORF">JCM16775_0131</name>
</gene>
<dbReference type="OrthoDB" id="92787at2"/>
<evidence type="ECO:0000313" key="6">
    <source>
        <dbReference type="EMBL" id="BBM37456.1"/>
    </source>
</evidence>
<sequence length="310" mass="35925">MTKEYNKNFIIQQSAKLFYYKGYKNTELTDIFKACEMPNDIFYKFFSSKEELLIAVIKYHTENLINFFNGNVDDLSIHKFHYFFEKYFENIVNNKFHGGSPLGNLALELADLKNNIREELVKSYKKIELRFSFFITTLKYAFPEKYDNIVPETTARLLIALLEGTILMLKTEKESSAINDFFVFFDSLFQLNGDTVEHPELEEAIPENEKKTSDNVTINIPDSIENEVAGGEIDGAALEEAHNIDISQSISDNAAEEENIQNEEVNEIENTENFKTDDFYNDSMYYDIDSDSLINVFDDLENSRNKAEDD</sequence>
<feature type="domain" description="HTH tetR-type" evidence="5">
    <location>
        <begin position="4"/>
        <end position="64"/>
    </location>
</feature>
<dbReference type="InterPro" id="IPR036271">
    <property type="entry name" value="Tet_transcr_reg_TetR-rel_C_sf"/>
</dbReference>
<reference evidence="6 7" key="1">
    <citation type="submission" date="2019-07" db="EMBL/GenBank/DDBJ databases">
        <title>Complete Genome Sequence of Leptotrichia hofstadii Strain JCM16775.</title>
        <authorList>
            <person name="Watanabe S."/>
            <person name="Cui L."/>
        </authorList>
    </citation>
    <scope>NUCLEOTIDE SEQUENCE [LARGE SCALE GENOMIC DNA]</scope>
    <source>
        <strain evidence="6 7">JCM16775</strain>
    </source>
</reference>
<keyword evidence="1" id="KW-0805">Transcription regulation</keyword>
<name>A0A510JEC8_9FUSO</name>
<dbReference type="GO" id="GO:0003677">
    <property type="term" value="F:DNA binding"/>
    <property type="evidence" value="ECO:0007669"/>
    <property type="project" value="UniProtKB-UniRule"/>
</dbReference>
<evidence type="ECO:0000256" key="2">
    <source>
        <dbReference type="ARBA" id="ARBA00023125"/>
    </source>
</evidence>
<evidence type="ECO:0000256" key="3">
    <source>
        <dbReference type="ARBA" id="ARBA00023163"/>
    </source>
</evidence>
<dbReference type="PANTHER" id="PTHR47506">
    <property type="entry name" value="TRANSCRIPTIONAL REGULATORY PROTEIN"/>
    <property type="match status" value="1"/>
</dbReference>
<dbReference type="Proteomes" id="UP000321892">
    <property type="component" value="Chromosome"/>
</dbReference>
<keyword evidence="2 4" id="KW-0238">DNA-binding</keyword>
<dbReference type="PANTHER" id="PTHR47506:SF3">
    <property type="entry name" value="HTH-TYPE TRANSCRIPTIONAL REGULATOR LMRA"/>
    <property type="match status" value="1"/>
</dbReference>
<accession>A0A510JEC8</accession>